<feature type="transmembrane region" description="Helical" evidence="6">
    <location>
        <begin position="194"/>
        <end position="213"/>
    </location>
</feature>
<proteinExistence type="predicted"/>
<dbReference type="AlphaFoldDB" id="A0A7Y0LXY2"/>
<gene>
    <name evidence="7" type="ORF">HIR71_08290</name>
</gene>
<keyword evidence="4 6" id="KW-0472">Membrane</keyword>
<dbReference type="Proteomes" id="UP000562124">
    <property type="component" value="Unassembled WGS sequence"/>
</dbReference>
<dbReference type="RefSeq" id="WP_169324596.1">
    <property type="nucleotide sequence ID" value="NZ_JABCJJ010000010.1"/>
</dbReference>
<feature type="transmembrane region" description="Helical" evidence="6">
    <location>
        <begin position="76"/>
        <end position="94"/>
    </location>
</feature>
<feature type="transmembrane region" description="Helical" evidence="6">
    <location>
        <begin position="347"/>
        <end position="365"/>
    </location>
</feature>
<keyword evidence="8" id="KW-1185">Reference proteome</keyword>
<name>A0A7Y0LXY2_CELFI</name>
<evidence type="ECO:0000256" key="4">
    <source>
        <dbReference type="ARBA" id="ARBA00023136"/>
    </source>
</evidence>
<feature type="transmembrane region" description="Helical" evidence="6">
    <location>
        <begin position="49"/>
        <end position="70"/>
    </location>
</feature>
<feature type="transmembrane region" description="Helical" evidence="6">
    <location>
        <begin position="393"/>
        <end position="412"/>
    </location>
</feature>
<dbReference type="GO" id="GO:0005384">
    <property type="term" value="F:manganese ion transmembrane transporter activity"/>
    <property type="evidence" value="ECO:0007669"/>
    <property type="project" value="TreeGrafter"/>
</dbReference>
<feature type="region of interest" description="Disordered" evidence="5">
    <location>
        <begin position="1"/>
        <end position="20"/>
    </location>
</feature>
<feature type="compositionally biased region" description="Low complexity" evidence="5">
    <location>
        <begin position="1"/>
        <end position="13"/>
    </location>
</feature>
<dbReference type="GO" id="GO:0015086">
    <property type="term" value="F:cadmium ion transmembrane transporter activity"/>
    <property type="evidence" value="ECO:0007669"/>
    <property type="project" value="TreeGrafter"/>
</dbReference>
<evidence type="ECO:0000256" key="2">
    <source>
        <dbReference type="ARBA" id="ARBA00022692"/>
    </source>
</evidence>
<dbReference type="PANTHER" id="PTHR11706">
    <property type="entry name" value="SOLUTE CARRIER PROTEIN FAMILY 11 MEMBER"/>
    <property type="match status" value="1"/>
</dbReference>
<dbReference type="NCBIfam" id="NF037982">
    <property type="entry name" value="Nramp_1"/>
    <property type="match status" value="1"/>
</dbReference>
<comment type="caution">
    <text evidence="7">The sequence shown here is derived from an EMBL/GenBank/DDBJ whole genome shotgun (WGS) entry which is preliminary data.</text>
</comment>
<feature type="transmembrane region" description="Helical" evidence="6">
    <location>
        <begin position="452"/>
        <end position="475"/>
    </location>
</feature>
<keyword evidence="2 6" id="KW-0812">Transmembrane</keyword>
<dbReference type="GO" id="GO:0034755">
    <property type="term" value="P:iron ion transmembrane transport"/>
    <property type="evidence" value="ECO:0007669"/>
    <property type="project" value="TreeGrafter"/>
</dbReference>
<protein>
    <submittedName>
        <fullName evidence="7">Nramp family divalent metal transporter</fullName>
    </submittedName>
</protein>
<feature type="transmembrane region" description="Helical" evidence="6">
    <location>
        <begin position="233"/>
        <end position="251"/>
    </location>
</feature>
<evidence type="ECO:0000256" key="3">
    <source>
        <dbReference type="ARBA" id="ARBA00022989"/>
    </source>
</evidence>
<dbReference type="InterPro" id="IPR001046">
    <property type="entry name" value="NRAMP_fam"/>
</dbReference>
<evidence type="ECO:0000256" key="1">
    <source>
        <dbReference type="ARBA" id="ARBA00004141"/>
    </source>
</evidence>
<organism evidence="7 8">
    <name type="scientific">Cellulomonas fimi</name>
    <dbReference type="NCBI Taxonomy" id="1708"/>
    <lineage>
        <taxon>Bacteria</taxon>
        <taxon>Bacillati</taxon>
        <taxon>Actinomycetota</taxon>
        <taxon>Actinomycetes</taxon>
        <taxon>Micrococcales</taxon>
        <taxon>Cellulomonadaceae</taxon>
        <taxon>Cellulomonas</taxon>
    </lineage>
</organism>
<feature type="transmembrane region" description="Helical" evidence="6">
    <location>
        <begin position="418"/>
        <end position="440"/>
    </location>
</feature>
<dbReference type="Pfam" id="PF01566">
    <property type="entry name" value="Nramp"/>
    <property type="match status" value="1"/>
</dbReference>
<accession>A0A7Y0LXY2</accession>
<sequence length="484" mass="51614">MAPVEHAASSPEHAAPPPETLFATDGDPYLLEPEGVREPPTTWRGSIRFFGPGLIISASVVGAGELITATALGAEAGFILLWLVVFSTLVKIAVQVEMARYSIVTGQGGMEGYAKVPPRFGKVGWVFAMWALMALSKLIQTGGLIGGMAAALSILFPLGSGPLETTSLTIWAVIVTVLAIVTLYSNRYSLIEKVAVFLTMTFVVVTVVIALGLPLTEFAYSGGELASGLSFQLPAGALGIAIAMFGLTGVGSEEITAYTYWCLEKGYGRWSGPNDGSADYKRRARGWIAVMQRDALTAWIIYTVATMSFYIMGAAVLHPQGLVPQGNDMILVLSETYSSVLGDWGRILFLIGALAALGSTIWAAIPSWSRSWANALSILGVYDWTDWKKRNSWMRFFIVVLPLMWLATFLWIQSPFVMILIGGIAGGIFLAAVAVAAWYLRYTEVEPDLRGGRFASVALGVSGVAILLLGAYSALSAAGLVSVG</sequence>
<feature type="transmembrane region" description="Helical" evidence="6">
    <location>
        <begin position="295"/>
        <end position="317"/>
    </location>
</feature>
<evidence type="ECO:0000256" key="6">
    <source>
        <dbReference type="SAM" id="Phobius"/>
    </source>
</evidence>
<reference evidence="7 8" key="1">
    <citation type="submission" date="2020-04" db="EMBL/GenBank/DDBJ databases">
        <title>Sequencing and Assembly of C. fimi.</title>
        <authorList>
            <person name="Ramsey A.R."/>
        </authorList>
    </citation>
    <scope>NUCLEOTIDE SEQUENCE [LARGE SCALE GENOMIC DNA]</scope>
    <source>
        <strain evidence="7 8">SB</strain>
    </source>
</reference>
<feature type="transmembrane region" description="Helical" evidence="6">
    <location>
        <begin position="123"/>
        <end position="156"/>
    </location>
</feature>
<comment type="subcellular location">
    <subcellularLocation>
        <location evidence="1">Membrane</location>
        <topology evidence="1">Multi-pass membrane protein</topology>
    </subcellularLocation>
</comment>
<evidence type="ECO:0000313" key="8">
    <source>
        <dbReference type="Proteomes" id="UP000562124"/>
    </source>
</evidence>
<dbReference type="PANTHER" id="PTHR11706:SF3">
    <property type="entry name" value="METAL ION TRANSPORT PROTEIN"/>
    <property type="match status" value="1"/>
</dbReference>
<keyword evidence="3 6" id="KW-1133">Transmembrane helix</keyword>
<dbReference type="EMBL" id="JABCJJ010000010">
    <property type="protein sequence ID" value="NMR20216.1"/>
    <property type="molecule type" value="Genomic_DNA"/>
</dbReference>
<evidence type="ECO:0000256" key="5">
    <source>
        <dbReference type="SAM" id="MobiDB-lite"/>
    </source>
</evidence>
<dbReference type="GO" id="GO:0005886">
    <property type="term" value="C:plasma membrane"/>
    <property type="evidence" value="ECO:0007669"/>
    <property type="project" value="TreeGrafter"/>
</dbReference>
<feature type="transmembrane region" description="Helical" evidence="6">
    <location>
        <begin position="168"/>
        <end position="185"/>
    </location>
</feature>
<evidence type="ECO:0000313" key="7">
    <source>
        <dbReference type="EMBL" id="NMR20216.1"/>
    </source>
</evidence>